<evidence type="ECO:0000313" key="3">
    <source>
        <dbReference type="EMBL" id="SDS31003.1"/>
    </source>
</evidence>
<protein>
    <submittedName>
        <fullName evidence="3">Acetyltransferase (GNAT) family protein</fullName>
    </submittedName>
    <submittedName>
        <fullName evidence="2">L-amino acid N-acyltransferase YncA</fullName>
    </submittedName>
</protein>
<dbReference type="Proteomes" id="UP000199482">
    <property type="component" value="Chromosome I"/>
</dbReference>
<reference evidence="4" key="1">
    <citation type="submission" date="2016-10" db="EMBL/GenBank/DDBJ databases">
        <authorList>
            <person name="Varghese N."/>
            <person name="Submissions S."/>
        </authorList>
    </citation>
    <scope>NUCLEOTIDE SEQUENCE [LARGE SCALE GENOMIC DNA]</scope>
    <source>
        <strain evidence="4">CPCC 202695</strain>
    </source>
</reference>
<dbReference type="OrthoDB" id="9805924at2"/>
<dbReference type="PROSITE" id="PS51186">
    <property type="entry name" value="GNAT"/>
    <property type="match status" value="1"/>
</dbReference>
<dbReference type="InterPro" id="IPR000182">
    <property type="entry name" value="GNAT_dom"/>
</dbReference>
<accession>A0A1H1R5I7</accession>
<sequence length="148" mass="16302">MSVTVRDIAENDFFGWLPLFDAYCASRGAQLDDTKALIVWSWIQEPRNPLRAALAVDDEGTPIGLVHYHAESRTFDASTGVVVDDLYVGDAHRGNGVGRQLLDLVREQASELNASRITWTNDPADAESLRLSDELGRRSAAIGFELDV</sequence>
<proteinExistence type="predicted"/>
<gene>
    <name evidence="2" type="ORF">BCL57_001774</name>
    <name evidence="3" type="ORF">SAMN04489721_1101</name>
</gene>
<dbReference type="CDD" id="cd04301">
    <property type="entry name" value="NAT_SF"/>
    <property type="match status" value="1"/>
</dbReference>
<evidence type="ECO:0000259" key="1">
    <source>
        <dbReference type="PROSITE" id="PS51186"/>
    </source>
</evidence>
<dbReference type="InterPro" id="IPR016181">
    <property type="entry name" value="Acyl_CoA_acyltransferase"/>
</dbReference>
<dbReference type="EMBL" id="SODL02000003">
    <property type="protein sequence ID" value="MCP2367615.1"/>
    <property type="molecule type" value="Genomic_DNA"/>
</dbReference>
<evidence type="ECO:0000313" key="2">
    <source>
        <dbReference type="EMBL" id="MCP2367615.1"/>
    </source>
</evidence>
<dbReference type="AlphaFoldDB" id="A0A1H1R5I7"/>
<dbReference type="GO" id="GO:0016747">
    <property type="term" value="F:acyltransferase activity, transferring groups other than amino-acyl groups"/>
    <property type="evidence" value="ECO:0007669"/>
    <property type="project" value="InterPro"/>
</dbReference>
<dbReference type="RefSeq" id="WP_092669945.1">
    <property type="nucleotide sequence ID" value="NZ_BMDN01000003.1"/>
</dbReference>
<organism evidence="3 4">
    <name type="scientific">Agromyces flavus</name>
    <dbReference type="NCBI Taxonomy" id="589382"/>
    <lineage>
        <taxon>Bacteria</taxon>
        <taxon>Bacillati</taxon>
        <taxon>Actinomycetota</taxon>
        <taxon>Actinomycetes</taxon>
        <taxon>Micrococcales</taxon>
        <taxon>Microbacteriaceae</taxon>
        <taxon>Agromyces</taxon>
    </lineage>
</organism>
<evidence type="ECO:0000313" key="5">
    <source>
        <dbReference type="Proteomes" id="UP000893823"/>
    </source>
</evidence>
<feature type="domain" description="N-acetyltransferase" evidence="1">
    <location>
        <begin position="3"/>
        <end position="148"/>
    </location>
</feature>
<dbReference type="EMBL" id="LT629755">
    <property type="protein sequence ID" value="SDS31003.1"/>
    <property type="molecule type" value="Genomic_DNA"/>
</dbReference>
<name>A0A1H1R5I7_9MICO</name>
<reference evidence="2" key="3">
    <citation type="submission" date="2022-06" db="EMBL/GenBank/DDBJ databases">
        <title>Genomic Encyclopedia of Type Strains, Phase III (KMG-III): the genomes of soil and plant-associated and newly described type strains.</title>
        <authorList>
            <person name="Whitman W."/>
        </authorList>
    </citation>
    <scope>NUCLEOTIDE SEQUENCE</scope>
    <source>
        <strain evidence="2">CPCC 202695</strain>
    </source>
</reference>
<evidence type="ECO:0000313" key="4">
    <source>
        <dbReference type="Proteomes" id="UP000199482"/>
    </source>
</evidence>
<keyword evidence="3" id="KW-0808">Transferase</keyword>
<dbReference type="Pfam" id="PF00583">
    <property type="entry name" value="Acetyltransf_1"/>
    <property type="match status" value="1"/>
</dbReference>
<dbReference type="Proteomes" id="UP000893823">
    <property type="component" value="Unassembled WGS sequence"/>
</dbReference>
<dbReference type="STRING" id="589382.SAMN04489721_1101"/>
<reference evidence="3" key="2">
    <citation type="submission" date="2016-10" db="EMBL/GenBank/DDBJ databases">
        <authorList>
            <person name="de Groot N.N."/>
        </authorList>
    </citation>
    <scope>NUCLEOTIDE SEQUENCE [LARGE SCALE GENOMIC DNA]</scope>
    <source>
        <strain evidence="3">CPCC 202695</strain>
    </source>
</reference>
<dbReference type="SUPFAM" id="SSF55729">
    <property type="entry name" value="Acyl-CoA N-acyltransferases (Nat)"/>
    <property type="match status" value="1"/>
</dbReference>
<dbReference type="Gene3D" id="3.40.630.30">
    <property type="match status" value="1"/>
</dbReference>
<keyword evidence="5" id="KW-1185">Reference proteome</keyword>